<proteinExistence type="predicted"/>
<comment type="caution">
    <text evidence="1">The sequence shown here is derived from an EMBL/GenBank/DDBJ whole genome shotgun (WGS) entry which is preliminary data.</text>
</comment>
<evidence type="ECO:0000313" key="2">
    <source>
        <dbReference type="Proteomes" id="UP000663877"/>
    </source>
</evidence>
<dbReference type="AlphaFoldDB" id="A0A815JKE7"/>
<evidence type="ECO:0000313" key="1">
    <source>
        <dbReference type="EMBL" id="CAF1380619.1"/>
    </source>
</evidence>
<organism evidence="1 2">
    <name type="scientific">Adineta steineri</name>
    <dbReference type="NCBI Taxonomy" id="433720"/>
    <lineage>
        <taxon>Eukaryota</taxon>
        <taxon>Metazoa</taxon>
        <taxon>Spiralia</taxon>
        <taxon>Gnathifera</taxon>
        <taxon>Rotifera</taxon>
        <taxon>Eurotatoria</taxon>
        <taxon>Bdelloidea</taxon>
        <taxon>Adinetida</taxon>
        <taxon>Adinetidae</taxon>
        <taxon>Adineta</taxon>
    </lineage>
</organism>
<gene>
    <name evidence="1" type="ORF">BJG266_LOCUS36548</name>
</gene>
<accession>A0A815JKE7</accession>
<protein>
    <submittedName>
        <fullName evidence="1">Uncharacterized protein</fullName>
    </submittedName>
</protein>
<dbReference type="EMBL" id="CAJNOI010001083">
    <property type="protein sequence ID" value="CAF1380619.1"/>
    <property type="molecule type" value="Genomic_DNA"/>
</dbReference>
<sequence>MYSLSLTSNSSIYFRYCSDLDSYYEAIQMNVTVTGYYTFLINSEMKTMYAYIYRNNFNPSDVSNNVLIHSEDSDNQGQFRLSGFLEANMKYIFVMTTSSRNVIGNVLIQAFGLSYIGFNRICYLPVIIGIPDSSTVQSNYSSELTTNSPTYSPRCTQLNYYYETIRMHVGETGYYALTSNSSISTFAYIYKDGFNPMNPFENLLSLSQDYGSSVGYNFKLIAYLHTGTTYILVVTTASANITGNFSIQTFGPNTITLDPYSKYFVSFVNHQQRITTSHWTPFSPLNNKRSENFK</sequence>
<dbReference type="Proteomes" id="UP000663877">
    <property type="component" value="Unassembled WGS sequence"/>
</dbReference>
<reference evidence="1" key="1">
    <citation type="submission" date="2021-02" db="EMBL/GenBank/DDBJ databases">
        <authorList>
            <person name="Nowell W R."/>
        </authorList>
    </citation>
    <scope>NUCLEOTIDE SEQUENCE</scope>
</reference>
<name>A0A815JKE7_9BILA</name>